<feature type="compositionally biased region" description="Pro residues" evidence="1">
    <location>
        <begin position="299"/>
        <end position="309"/>
    </location>
</feature>
<feature type="compositionally biased region" description="Low complexity" evidence="1">
    <location>
        <begin position="184"/>
        <end position="204"/>
    </location>
</feature>
<feature type="compositionally biased region" description="Low complexity" evidence="1">
    <location>
        <begin position="344"/>
        <end position="356"/>
    </location>
</feature>
<organism evidence="2 3">
    <name type="scientific">Laccaria amethystina LaAM-08-1</name>
    <dbReference type="NCBI Taxonomy" id="1095629"/>
    <lineage>
        <taxon>Eukaryota</taxon>
        <taxon>Fungi</taxon>
        <taxon>Dikarya</taxon>
        <taxon>Basidiomycota</taxon>
        <taxon>Agaricomycotina</taxon>
        <taxon>Agaricomycetes</taxon>
        <taxon>Agaricomycetidae</taxon>
        <taxon>Agaricales</taxon>
        <taxon>Agaricineae</taxon>
        <taxon>Hydnangiaceae</taxon>
        <taxon>Laccaria</taxon>
    </lineage>
</organism>
<feature type="compositionally biased region" description="Low complexity" evidence="1">
    <location>
        <begin position="55"/>
        <end position="65"/>
    </location>
</feature>
<sequence>MESASSSRKRPRENESESQRVKREKAAARQRKKREKDRNQAGMGLMAFAHDEQDQQQQQQQQQQQELHHHHQQHHHQHHLQQQPDQLSLPPSPGSMSVSVSAYQQQQQQVQEPAPLTPDEQARRDRVRAAARIRQRKHRLMVKQRKMRELGLDMGNEIMPGMEEVHYRAAPDGQYHQVMPHELQQQQQGGQGPPGQHMQQQQIEPPFPQGAVLGGQTFASTLLLSFSCAPLLKQHLLRTLAMSNEELTSLEPIIAEAWDRWDHQRRIHYAEQAAKGNAQGIPGGPPAFPVPVPVDMSQHPPPFPHPNGPGPSDTNANDFRARFQRSVAGPIAFRYGDATGGGAATPTSTTASTADPIDPHLAQAGVNGSSKASGF</sequence>
<keyword evidence="3" id="KW-1185">Reference proteome</keyword>
<dbReference type="OrthoDB" id="3257251at2759"/>
<evidence type="ECO:0000313" key="3">
    <source>
        <dbReference type="Proteomes" id="UP000054477"/>
    </source>
</evidence>
<feature type="region of interest" description="Disordered" evidence="1">
    <location>
        <begin position="1"/>
        <end position="133"/>
    </location>
</feature>
<protein>
    <submittedName>
        <fullName evidence="2">Uncharacterized protein</fullName>
    </submittedName>
</protein>
<feature type="compositionally biased region" description="Polar residues" evidence="1">
    <location>
        <begin position="366"/>
        <end position="375"/>
    </location>
</feature>
<reference evidence="3" key="2">
    <citation type="submission" date="2015-01" db="EMBL/GenBank/DDBJ databases">
        <title>Evolutionary Origins and Diversification of the Mycorrhizal Mutualists.</title>
        <authorList>
            <consortium name="DOE Joint Genome Institute"/>
            <consortium name="Mycorrhizal Genomics Consortium"/>
            <person name="Kohler A."/>
            <person name="Kuo A."/>
            <person name="Nagy L.G."/>
            <person name="Floudas D."/>
            <person name="Copeland A."/>
            <person name="Barry K.W."/>
            <person name="Cichocki N."/>
            <person name="Veneault-Fourrey C."/>
            <person name="LaButti K."/>
            <person name="Lindquist E.A."/>
            <person name="Lipzen A."/>
            <person name="Lundell T."/>
            <person name="Morin E."/>
            <person name="Murat C."/>
            <person name="Riley R."/>
            <person name="Ohm R."/>
            <person name="Sun H."/>
            <person name="Tunlid A."/>
            <person name="Henrissat B."/>
            <person name="Grigoriev I.V."/>
            <person name="Hibbett D.S."/>
            <person name="Martin F."/>
        </authorList>
    </citation>
    <scope>NUCLEOTIDE SEQUENCE [LARGE SCALE GENOMIC DNA]</scope>
    <source>
        <strain evidence="3">LaAM-08-1</strain>
    </source>
</reference>
<feature type="region of interest" description="Disordered" evidence="1">
    <location>
        <begin position="339"/>
        <end position="375"/>
    </location>
</feature>
<dbReference type="HOGENOM" id="CLU_048000_0_0_1"/>
<dbReference type="EMBL" id="KN838827">
    <property type="protein sequence ID" value="KIJ93747.1"/>
    <property type="molecule type" value="Genomic_DNA"/>
</dbReference>
<feature type="region of interest" description="Disordered" evidence="1">
    <location>
        <begin position="182"/>
        <end position="212"/>
    </location>
</feature>
<gene>
    <name evidence="2" type="ORF">K443DRAFT_684238</name>
</gene>
<proteinExistence type="predicted"/>
<reference evidence="2 3" key="1">
    <citation type="submission" date="2014-04" db="EMBL/GenBank/DDBJ databases">
        <authorList>
            <consortium name="DOE Joint Genome Institute"/>
            <person name="Kuo A."/>
            <person name="Kohler A."/>
            <person name="Nagy L.G."/>
            <person name="Floudas D."/>
            <person name="Copeland A."/>
            <person name="Barry K.W."/>
            <person name="Cichocki N."/>
            <person name="Veneault-Fourrey C."/>
            <person name="LaButti K."/>
            <person name="Lindquist E.A."/>
            <person name="Lipzen A."/>
            <person name="Lundell T."/>
            <person name="Morin E."/>
            <person name="Murat C."/>
            <person name="Sun H."/>
            <person name="Tunlid A."/>
            <person name="Henrissat B."/>
            <person name="Grigoriev I.V."/>
            <person name="Hibbett D.S."/>
            <person name="Martin F."/>
            <person name="Nordberg H.P."/>
            <person name="Cantor M.N."/>
            <person name="Hua S.X."/>
        </authorList>
    </citation>
    <scope>NUCLEOTIDE SEQUENCE [LARGE SCALE GENOMIC DNA]</scope>
    <source>
        <strain evidence="2 3">LaAM-08-1</strain>
    </source>
</reference>
<evidence type="ECO:0000256" key="1">
    <source>
        <dbReference type="SAM" id="MobiDB-lite"/>
    </source>
</evidence>
<dbReference type="STRING" id="1095629.A0A0C9XBW8"/>
<accession>A0A0C9XBW8</accession>
<dbReference type="Proteomes" id="UP000054477">
    <property type="component" value="Unassembled WGS sequence"/>
</dbReference>
<feature type="compositionally biased region" description="Basic residues" evidence="1">
    <location>
        <begin position="68"/>
        <end position="79"/>
    </location>
</feature>
<feature type="region of interest" description="Disordered" evidence="1">
    <location>
        <begin position="296"/>
        <end position="317"/>
    </location>
</feature>
<evidence type="ECO:0000313" key="2">
    <source>
        <dbReference type="EMBL" id="KIJ93747.1"/>
    </source>
</evidence>
<dbReference type="AlphaFoldDB" id="A0A0C9XBW8"/>
<feature type="compositionally biased region" description="Basic and acidic residues" evidence="1">
    <location>
        <begin position="12"/>
        <end position="27"/>
    </location>
</feature>
<feature type="compositionally biased region" description="Low complexity" evidence="1">
    <location>
        <begin position="80"/>
        <end position="111"/>
    </location>
</feature>
<name>A0A0C9XBW8_9AGAR</name>